<comment type="caution">
    <text evidence="4">The sequence shown here is derived from an EMBL/GenBank/DDBJ whole genome shotgun (WGS) entry which is preliminary data.</text>
</comment>
<name>A0A8J6MYJ1_9DELT</name>
<organism evidence="4 5">
    <name type="scientific">Candidatus Desulfacyla euxinica</name>
    <dbReference type="NCBI Taxonomy" id="2841693"/>
    <lineage>
        <taxon>Bacteria</taxon>
        <taxon>Deltaproteobacteria</taxon>
        <taxon>Candidatus Desulfacyla</taxon>
    </lineage>
</organism>
<sequence length="361" mass="39024">MKYIDEYRDGAVARALSDKIRAISTKRVRLMEICGTHTMAIFRHGIRSLLPETVELVSGPGCPVCVTAMEEIDRAVKLAQLPGVIVATFGDMLRVPGSESSLQQEQARGADVRIVYSSFDALKFAALNRDNEVVFLGIGFETTAPTVAAAIKTAHENKQSNFSVLSAHKLLPPAMDALLSSGDLGVDGFICPGHVTTIIGTSSYETVVDKYHTPCVVVGFEPLDILQGILMLVEQREAGRAEVQIQYTRGVNPEGNPGALKILDEVFTPCDSPWRGLGKIPGSGLAIREKYSALDAKNRFELSVPPAKEPSGCLCAEILRGAKRPPDCKLFRHACTPRTPVGACMVSSEGTCAAYFKYHED</sequence>
<dbReference type="Pfam" id="PF01924">
    <property type="entry name" value="HypD"/>
    <property type="match status" value="1"/>
</dbReference>
<dbReference type="EMBL" id="JACNJD010000135">
    <property type="protein sequence ID" value="MBC8176426.1"/>
    <property type="molecule type" value="Genomic_DNA"/>
</dbReference>
<evidence type="ECO:0000256" key="3">
    <source>
        <dbReference type="ARBA" id="ARBA00023004"/>
    </source>
</evidence>
<dbReference type="InterPro" id="IPR002780">
    <property type="entry name" value="Hyd_form_HypD"/>
</dbReference>
<dbReference type="GO" id="GO:0005506">
    <property type="term" value="F:iron ion binding"/>
    <property type="evidence" value="ECO:0007669"/>
    <property type="project" value="TreeGrafter"/>
</dbReference>
<dbReference type="GO" id="GO:0051604">
    <property type="term" value="P:protein maturation"/>
    <property type="evidence" value="ECO:0007669"/>
    <property type="project" value="TreeGrafter"/>
</dbReference>
<dbReference type="Gene3D" id="3.40.50.11740">
    <property type="entry name" value="HypD, alpha/beta domain 2"/>
    <property type="match status" value="2"/>
</dbReference>
<evidence type="ECO:0000256" key="1">
    <source>
        <dbReference type="ARBA" id="ARBA00007888"/>
    </source>
</evidence>
<dbReference type="PANTHER" id="PTHR30149:SF0">
    <property type="entry name" value="HYDROGENASE MATURATION FACTOR HYPD"/>
    <property type="match status" value="1"/>
</dbReference>
<proteinExistence type="inferred from homology"/>
<dbReference type="NCBIfam" id="TIGR00075">
    <property type="entry name" value="hypD"/>
    <property type="match status" value="1"/>
</dbReference>
<reference evidence="4 5" key="1">
    <citation type="submission" date="2020-08" db="EMBL/GenBank/DDBJ databases">
        <title>Bridging the membrane lipid divide: bacteria of the FCB group superphylum have the potential to synthesize archaeal ether lipids.</title>
        <authorList>
            <person name="Villanueva L."/>
            <person name="Von Meijenfeldt F.A.B."/>
            <person name="Westbye A.B."/>
            <person name="Yadav S."/>
            <person name="Hopmans E.C."/>
            <person name="Dutilh B.E."/>
            <person name="Sinninghe Damste J.S."/>
        </authorList>
    </citation>
    <scope>NUCLEOTIDE SEQUENCE [LARGE SCALE GENOMIC DNA]</scope>
    <source>
        <strain evidence="4">NIOZ-UU27</strain>
    </source>
</reference>
<evidence type="ECO:0000313" key="5">
    <source>
        <dbReference type="Proteomes" id="UP000650524"/>
    </source>
</evidence>
<evidence type="ECO:0000313" key="4">
    <source>
        <dbReference type="EMBL" id="MBC8176426.1"/>
    </source>
</evidence>
<evidence type="ECO:0000256" key="2">
    <source>
        <dbReference type="ARBA" id="ARBA00022723"/>
    </source>
</evidence>
<dbReference type="InterPro" id="IPR042243">
    <property type="entry name" value="HypD_1"/>
</dbReference>
<gene>
    <name evidence="4" type="primary">hypD</name>
    <name evidence="4" type="ORF">H8E19_03400</name>
</gene>
<dbReference type="Proteomes" id="UP000650524">
    <property type="component" value="Unassembled WGS sequence"/>
</dbReference>
<dbReference type="GO" id="GO:0051539">
    <property type="term" value="F:4 iron, 4 sulfur cluster binding"/>
    <property type="evidence" value="ECO:0007669"/>
    <property type="project" value="TreeGrafter"/>
</dbReference>
<dbReference type="PANTHER" id="PTHR30149">
    <property type="entry name" value="HYDROGENASE PROTEIN ASSEMBLY PROTEIN HYPD"/>
    <property type="match status" value="1"/>
</dbReference>
<keyword evidence="2" id="KW-0479">Metal-binding</keyword>
<protein>
    <submittedName>
        <fullName evidence="4">Hydrogenase formation protein HypD</fullName>
    </submittedName>
</protein>
<accession>A0A8J6MYJ1</accession>
<dbReference type="InterPro" id="IPR042244">
    <property type="entry name" value="HypD_2_sf"/>
</dbReference>
<dbReference type="AlphaFoldDB" id="A0A8J6MYJ1"/>
<dbReference type="GO" id="GO:0070025">
    <property type="term" value="F:carbon monoxide binding"/>
    <property type="evidence" value="ECO:0007669"/>
    <property type="project" value="TreeGrafter"/>
</dbReference>
<comment type="similarity">
    <text evidence="1">Belongs to the HypD family.</text>
</comment>
<dbReference type="Gene3D" id="6.10.20.100">
    <property type="match status" value="1"/>
</dbReference>
<keyword evidence="3" id="KW-0408">Iron</keyword>
<dbReference type="PIRSF" id="PIRSF005622">
    <property type="entry name" value="Hydrgn_mat_hypD"/>
    <property type="match status" value="1"/>
</dbReference>